<organism evidence="1">
    <name type="scientific">viral metagenome</name>
    <dbReference type="NCBI Taxonomy" id="1070528"/>
    <lineage>
        <taxon>unclassified sequences</taxon>
        <taxon>metagenomes</taxon>
        <taxon>organismal metagenomes</taxon>
    </lineage>
</organism>
<dbReference type="AlphaFoldDB" id="A0A6C0BGG9"/>
<dbReference type="EMBL" id="MN739140">
    <property type="protein sequence ID" value="QHS90463.1"/>
    <property type="molecule type" value="Genomic_DNA"/>
</dbReference>
<reference evidence="1" key="1">
    <citation type="journal article" date="2020" name="Nature">
        <title>Giant virus diversity and host interactions through global metagenomics.</title>
        <authorList>
            <person name="Schulz F."/>
            <person name="Roux S."/>
            <person name="Paez-Espino D."/>
            <person name="Jungbluth S."/>
            <person name="Walsh D.A."/>
            <person name="Denef V.J."/>
            <person name="McMahon K.D."/>
            <person name="Konstantinidis K.T."/>
            <person name="Eloe-Fadrosh E.A."/>
            <person name="Kyrpides N.C."/>
            <person name="Woyke T."/>
        </authorList>
    </citation>
    <scope>NUCLEOTIDE SEQUENCE</scope>
    <source>
        <strain evidence="1">GVMAG-M-3300010354-11</strain>
    </source>
</reference>
<accession>A0A6C0BGG9</accession>
<sequence>MSCIYTAQGELVCKQITEHFVRSGTRELLASPNIQENFRNVDFRPNEQQMTFLDPSKIITDETIAMAIEKGCTVNIDKDKGTISCQK</sequence>
<protein>
    <submittedName>
        <fullName evidence="1">Uncharacterized protein</fullName>
    </submittedName>
</protein>
<evidence type="ECO:0000313" key="1">
    <source>
        <dbReference type="EMBL" id="QHS90463.1"/>
    </source>
</evidence>
<proteinExistence type="predicted"/>
<name>A0A6C0BGG9_9ZZZZ</name>